<dbReference type="EMBL" id="CATNWA010020198">
    <property type="protein sequence ID" value="CAI9617214.1"/>
    <property type="molecule type" value="Genomic_DNA"/>
</dbReference>
<evidence type="ECO:0000313" key="2">
    <source>
        <dbReference type="Proteomes" id="UP001162483"/>
    </source>
</evidence>
<gene>
    <name evidence="1" type="ORF">SPARVUS_LOCUS15514464</name>
</gene>
<comment type="caution">
    <text evidence="1">The sequence shown here is derived from an EMBL/GenBank/DDBJ whole genome shotgun (WGS) entry which is preliminary data.</text>
</comment>
<accession>A0ABN9H798</accession>
<keyword evidence="2" id="KW-1185">Reference proteome</keyword>
<reference evidence="1" key="1">
    <citation type="submission" date="2023-05" db="EMBL/GenBank/DDBJ databases">
        <authorList>
            <person name="Stuckert A."/>
        </authorList>
    </citation>
    <scope>NUCLEOTIDE SEQUENCE</scope>
</reference>
<name>A0ABN9H798_9NEOB</name>
<proteinExistence type="predicted"/>
<evidence type="ECO:0000313" key="1">
    <source>
        <dbReference type="EMBL" id="CAI9617214.1"/>
    </source>
</evidence>
<sequence length="51" mass="6047">MEKSPKGIKSQIRHSYNMSTKVRFYFHHLHFQNNRKQNNGVCKSLGTLQNL</sequence>
<dbReference type="Proteomes" id="UP001162483">
    <property type="component" value="Unassembled WGS sequence"/>
</dbReference>
<protein>
    <submittedName>
        <fullName evidence="1">Uncharacterized protein</fullName>
    </submittedName>
</protein>
<organism evidence="1 2">
    <name type="scientific">Staurois parvus</name>
    <dbReference type="NCBI Taxonomy" id="386267"/>
    <lineage>
        <taxon>Eukaryota</taxon>
        <taxon>Metazoa</taxon>
        <taxon>Chordata</taxon>
        <taxon>Craniata</taxon>
        <taxon>Vertebrata</taxon>
        <taxon>Euteleostomi</taxon>
        <taxon>Amphibia</taxon>
        <taxon>Batrachia</taxon>
        <taxon>Anura</taxon>
        <taxon>Neobatrachia</taxon>
        <taxon>Ranoidea</taxon>
        <taxon>Ranidae</taxon>
        <taxon>Staurois</taxon>
    </lineage>
</organism>